<dbReference type="PROSITE" id="PS00867">
    <property type="entry name" value="CPSASE_2"/>
    <property type="match status" value="1"/>
</dbReference>
<dbReference type="RefSeq" id="WP_119909450.1">
    <property type="nucleotide sequence ID" value="NZ_QZCH01000002.1"/>
</dbReference>
<keyword evidence="9" id="KW-0092">Biotin</keyword>
<dbReference type="SMART" id="SM00878">
    <property type="entry name" value="Biotin_carb_C"/>
    <property type="match status" value="1"/>
</dbReference>
<evidence type="ECO:0000313" key="17">
    <source>
        <dbReference type="Proteomes" id="UP000283255"/>
    </source>
</evidence>
<dbReference type="PROSITE" id="PS50975">
    <property type="entry name" value="ATP_GRASP"/>
    <property type="match status" value="1"/>
</dbReference>
<evidence type="ECO:0000256" key="3">
    <source>
        <dbReference type="ARBA" id="ARBA00022598"/>
    </source>
</evidence>
<evidence type="ECO:0000256" key="1">
    <source>
        <dbReference type="ARBA" id="ARBA00003761"/>
    </source>
</evidence>
<dbReference type="SUPFAM" id="SSF52440">
    <property type="entry name" value="PreATP-grasp domain"/>
    <property type="match status" value="1"/>
</dbReference>
<dbReference type="Gene3D" id="3.30.470.20">
    <property type="entry name" value="ATP-grasp fold, B domain"/>
    <property type="match status" value="1"/>
</dbReference>
<dbReference type="PROSITE" id="PS50979">
    <property type="entry name" value="BC"/>
    <property type="match status" value="1"/>
</dbReference>
<keyword evidence="5" id="KW-0276">Fatty acid metabolism</keyword>
<comment type="catalytic activity">
    <reaction evidence="11">
        <text>N(6)-carboxybiotinyl-L-lysyl-[protein] + acetyl-CoA = N(6)-biotinyl-L-lysyl-[protein] + malonyl-CoA</text>
        <dbReference type="Rhea" id="RHEA:54728"/>
        <dbReference type="Rhea" id="RHEA-COMP:10505"/>
        <dbReference type="Rhea" id="RHEA-COMP:10506"/>
        <dbReference type="ChEBI" id="CHEBI:57288"/>
        <dbReference type="ChEBI" id="CHEBI:57384"/>
        <dbReference type="ChEBI" id="CHEBI:83144"/>
        <dbReference type="ChEBI" id="CHEBI:83145"/>
        <dbReference type="EC" id="2.1.3.15"/>
    </reaction>
</comment>
<dbReference type="InterPro" id="IPR029045">
    <property type="entry name" value="ClpP/crotonase-like_dom_sf"/>
</dbReference>
<dbReference type="GO" id="GO:0005524">
    <property type="term" value="F:ATP binding"/>
    <property type="evidence" value="ECO:0007669"/>
    <property type="project" value="UniProtKB-UniRule"/>
</dbReference>
<dbReference type="InterPro" id="IPR011053">
    <property type="entry name" value="Single_hybrid_motif"/>
</dbReference>
<evidence type="ECO:0000256" key="7">
    <source>
        <dbReference type="ARBA" id="ARBA00023098"/>
    </source>
</evidence>
<dbReference type="CDD" id="cd06850">
    <property type="entry name" value="biotinyl_domain"/>
    <property type="match status" value="1"/>
</dbReference>
<dbReference type="SUPFAM" id="SSF56059">
    <property type="entry name" value="Glutathione synthetase ATP-binding domain-like"/>
    <property type="match status" value="1"/>
</dbReference>
<dbReference type="OrthoDB" id="9763189at2"/>
<dbReference type="Pfam" id="PF00289">
    <property type="entry name" value="Biotin_carb_N"/>
    <property type="match status" value="1"/>
</dbReference>
<dbReference type="PANTHER" id="PTHR48095">
    <property type="entry name" value="PYRUVATE CARBOXYLASE SUBUNIT A"/>
    <property type="match status" value="1"/>
</dbReference>
<reference evidence="16 17" key="1">
    <citation type="submission" date="2018-09" db="EMBL/GenBank/DDBJ databases">
        <authorList>
            <person name="Wang F."/>
        </authorList>
    </citation>
    <scope>NUCLEOTIDE SEQUENCE [LARGE SCALE GENOMIC DNA]</scope>
    <source>
        <strain evidence="16 17">PLHSC7-2</strain>
    </source>
</reference>
<keyword evidence="4 12" id="KW-0547">Nucleotide-binding</keyword>
<dbReference type="SUPFAM" id="SSF51230">
    <property type="entry name" value="Single hybrid motif"/>
    <property type="match status" value="1"/>
</dbReference>
<dbReference type="Gene3D" id="3.90.226.10">
    <property type="entry name" value="2-enoyl-CoA Hydratase, Chain A, domain 1"/>
    <property type="match status" value="2"/>
</dbReference>
<comment type="caution">
    <text evidence="16">The sequence shown here is derived from an EMBL/GenBank/DDBJ whole genome shotgun (WGS) entry which is preliminary data.</text>
</comment>
<dbReference type="GO" id="GO:0046872">
    <property type="term" value="F:metal ion binding"/>
    <property type="evidence" value="ECO:0007669"/>
    <property type="project" value="InterPro"/>
</dbReference>
<dbReference type="GO" id="GO:0009317">
    <property type="term" value="C:acetyl-CoA carboxylase complex"/>
    <property type="evidence" value="ECO:0007669"/>
    <property type="project" value="InterPro"/>
</dbReference>
<dbReference type="InterPro" id="IPR005479">
    <property type="entry name" value="CPAse_ATP-bd"/>
</dbReference>
<dbReference type="PROSITE" id="PS50989">
    <property type="entry name" value="COA_CT_CTER"/>
    <property type="match status" value="1"/>
</dbReference>
<keyword evidence="17" id="KW-1185">Reference proteome</keyword>
<evidence type="ECO:0000256" key="8">
    <source>
        <dbReference type="ARBA" id="ARBA00023160"/>
    </source>
</evidence>
<keyword evidence="8" id="KW-0275">Fatty acid biosynthesis</keyword>
<dbReference type="Gene3D" id="2.40.50.100">
    <property type="match status" value="1"/>
</dbReference>
<dbReference type="GO" id="GO:0004075">
    <property type="term" value="F:biotin carboxylase activity"/>
    <property type="evidence" value="ECO:0007669"/>
    <property type="project" value="UniProtKB-EC"/>
</dbReference>
<evidence type="ECO:0000256" key="6">
    <source>
        <dbReference type="ARBA" id="ARBA00022840"/>
    </source>
</evidence>
<dbReference type="Pfam" id="PF03255">
    <property type="entry name" value="ACCA"/>
    <property type="match status" value="1"/>
</dbReference>
<dbReference type="Pfam" id="PF02785">
    <property type="entry name" value="Biotin_carb_C"/>
    <property type="match status" value="1"/>
</dbReference>
<keyword evidence="3" id="KW-0436">Ligase</keyword>
<gene>
    <name evidence="16" type="ORF">D1Z90_04025</name>
</gene>
<dbReference type="GO" id="GO:0016743">
    <property type="term" value="F:carboxyl- or carbamoyltransferase activity"/>
    <property type="evidence" value="ECO:0007669"/>
    <property type="project" value="InterPro"/>
</dbReference>
<organism evidence="16 17">
    <name type="scientific">Motilimonas pumila</name>
    <dbReference type="NCBI Taxonomy" id="2303987"/>
    <lineage>
        <taxon>Bacteria</taxon>
        <taxon>Pseudomonadati</taxon>
        <taxon>Pseudomonadota</taxon>
        <taxon>Gammaproteobacteria</taxon>
        <taxon>Alteromonadales</taxon>
        <taxon>Alteromonadales genera incertae sedis</taxon>
        <taxon>Motilimonas</taxon>
    </lineage>
</organism>
<dbReference type="InterPro" id="IPR005482">
    <property type="entry name" value="Biotin_COase_C"/>
</dbReference>
<evidence type="ECO:0000256" key="11">
    <source>
        <dbReference type="ARBA" id="ARBA00049152"/>
    </source>
</evidence>
<dbReference type="InterPro" id="IPR011054">
    <property type="entry name" value="Rudment_hybrid_motif"/>
</dbReference>
<dbReference type="SUPFAM" id="SSF51246">
    <property type="entry name" value="Rudiment single hybrid motif"/>
    <property type="match status" value="1"/>
</dbReference>
<evidence type="ECO:0000256" key="12">
    <source>
        <dbReference type="PROSITE-ProRule" id="PRU00409"/>
    </source>
</evidence>
<dbReference type="FunFam" id="3.30.1490.20:FF:000018">
    <property type="entry name" value="Biotin carboxylase"/>
    <property type="match status" value="1"/>
</dbReference>
<dbReference type="Pfam" id="PF02786">
    <property type="entry name" value="CPSase_L_D2"/>
    <property type="match status" value="1"/>
</dbReference>
<evidence type="ECO:0000256" key="10">
    <source>
        <dbReference type="ARBA" id="ARBA00048600"/>
    </source>
</evidence>
<keyword evidence="7" id="KW-0443">Lipid metabolism</keyword>
<evidence type="ECO:0000259" key="14">
    <source>
        <dbReference type="PROSITE" id="PS50979"/>
    </source>
</evidence>
<feature type="domain" description="CoA carboxyltransferase C-terminal" evidence="15">
    <location>
        <begin position="33"/>
        <end position="292"/>
    </location>
</feature>
<accession>A0A418YJ66</accession>
<protein>
    <submittedName>
        <fullName evidence="16">ATP-grasp domain-containing protein</fullName>
    </submittedName>
</protein>
<comment type="catalytic activity">
    <reaction evidence="10">
        <text>N(6)-biotinyl-L-lysyl-[protein] + hydrogencarbonate + ATP = N(6)-carboxybiotinyl-L-lysyl-[protein] + ADP + phosphate + H(+)</text>
        <dbReference type="Rhea" id="RHEA:13501"/>
        <dbReference type="Rhea" id="RHEA-COMP:10505"/>
        <dbReference type="Rhea" id="RHEA-COMP:10506"/>
        <dbReference type="ChEBI" id="CHEBI:15378"/>
        <dbReference type="ChEBI" id="CHEBI:17544"/>
        <dbReference type="ChEBI" id="CHEBI:30616"/>
        <dbReference type="ChEBI" id="CHEBI:43474"/>
        <dbReference type="ChEBI" id="CHEBI:83144"/>
        <dbReference type="ChEBI" id="CHEBI:83145"/>
        <dbReference type="ChEBI" id="CHEBI:456216"/>
        <dbReference type="EC" id="6.3.4.14"/>
    </reaction>
</comment>
<proteinExistence type="predicted"/>
<evidence type="ECO:0000256" key="9">
    <source>
        <dbReference type="ARBA" id="ARBA00023267"/>
    </source>
</evidence>
<evidence type="ECO:0000256" key="5">
    <source>
        <dbReference type="ARBA" id="ARBA00022832"/>
    </source>
</evidence>
<dbReference type="InterPro" id="IPR011763">
    <property type="entry name" value="COA_CT_C"/>
</dbReference>
<dbReference type="EMBL" id="QZCH01000002">
    <property type="protein sequence ID" value="RJG50649.1"/>
    <property type="molecule type" value="Genomic_DNA"/>
</dbReference>
<evidence type="ECO:0000256" key="2">
    <source>
        <dbReference type="ARBA" id="ARBA00022516"/>
    </source>
</evidence>
<dbReference type="InterPro" id="IPR051602">
    <property type="entry name" value="ACC_Biotin_Carboxylase"/>
</dbReference>
<reference evidence="16 17" key="2">
    <citation type="submission" date="2019-01" db="EMBL/GenBank/DDBJ databases">
        <title>Motilimonas pumilus sp. nov., isolated from the gut of sea cucumber (Apostichopus japonicus).</title>
        <authorList>
            <person name="Wang F.-Q."/>
            <person name="Ren L.-H."/>
            <person name="Lin Y.-W."/>
            <person name="Sun G.-H."/>
            <person name="Du Z.-J."/>
            <person name="Zhao J.-X."/>
            <person name="Liu X.-J."/>
            <person name="Liu L.-J."/>
        </authorList>
    </citation>
    <scope>NUCLEOTIDE SEQUENCE [LARGE SCALE GENOMIC DNA]</scope>
    <source>
        <strain evidence="16 17">PLHSC7-2</strain>
    </source>
</reference>
<sequence length="1521" mass="168500">MANKATSSFLEMTKGPDPLFVQAEHLAKDFSLFPDKSLPSVVEKLDGLIDDDKIQANLKAIKKLDVDAYITRTVEPAEDNKRPSAKDVIAGFNGKVITETSQGPFYCAEIDLDFGAGFRRVGVIAQERTTNNGAWMPEHHHAASEAIRKYSEMALPIVYLIDTPGADAGEEANANNQAHSISQMITESANVDVPTVGIIIGVGYSGGAIPLATANILLSVRDGIFNTIQPKGLQSIARKYNLSWQECAKFVGVSPEELYNNGCIDGIIDYSPVDKDERQRNLQKAIVSSILSIEGASIEFVRKYPDIHEHYQRSLARYLTPSKHLKEVESASEFNLANNPTVHNNAFGLAYRYMRYLTLRSRISSISEDQYGRLSKLEVPEGDLKNRIKEDQRRIFEQWVESPDKIKYDDQLNKDWKNFTGKREEIDTERNVLTKLILGEPKENYEKAKQALLFNLSLSLYNRWKSSAVNNFRSLIRFLSDDSNAETEQWPELNDLTVIDVIVHKELRQDFIQECRNILLFNALYDNAIGNLASIAKEAMDNQALSREAVSALMHESLDGALEKVSKSGDTAEQKESFNNWLKFFLSQSHRGDLLSKVEQWKSIGFPQLNDSLFVVLTYFFERLLPEYYETETDKGSYKGAINPMRIGRRKDFWNRLTMGYQDLLIQGLLREEKRKGNKGFADIIAKFFGNFYELNSKQMTANSLDFPGFRLSVEDALDRNIKPCGLVTGIADFDLAEGGSQRVGIAVSNMSFQAGAFDMASAEKFCALLVECAKQHLPVIAFISSGGMQTKEGASALFSMAIVNDRITRFIRDNELPIVMFGYGDCTGGAQASFVTHPLVQTYYFSGTNMPFAGQMVVPAYLPSTSTLSNYLSVKSGSMAGLVKNPFSDEIDTKLREIDVAMPMPTSTVEEVINRALAGFVPKFEVEQGEPTQADPVALMKPVKKTLIHARGCTAVKLIRKAQENDIDVVLVASDPDMNSVPADMLRENDRLVCLGGNTSDESYLNGYSVLRVAEHEQVDSLHPGIGFLSESPQFASMCVNHGVNFIGPSTKSMSTMGNKSNAIKTAQDNNVPVVPGSHGILSSAEQAEDIAETIGYPVLLKAVNGGGGKGIQVVEKPDEMYELFQRVSAEARAAFGNGDLYLEKYVTSLRHIEVQLLRDKFGNTRVLGLRDCSVQRNNQKVVEESGSTMLPKELEDRCYQYTADIADAVNYFGAGTVEFIYDLDANDVYFMEMNTRLQVEHPVTEATSGIDIVSTQYKIASGESIESMEPKPNGYAIEVRVTAEKAAIDNHGVMQLVPNPGLVTECVLPERDDVELMAMVAAGKEVSPYYDSLIAQIIITGKDREDTVKKLYDYLDSVVIKGIATNIPLLKRILADETFNQGVYDTNYLPKLMAELDHDALIAEMEAAAIIEGGKQAESVKVEGSDELKVIAQSAGIFYTASSPSEPDFVKEGDIVTVDQTLGLMEAMKMFSQVNLAGFNRKDAEVYPADKKYKVERIMNTSGQQVSTGDLLFIVSPVN</sequence>
<dbReference type="InterPro" id="IPR011764">
    <property type="entry name" value="Biotin_carboxylation_dom"/>
</dbReference>
<dbReference type="InterPro" id="IPR005481">
    <property type="entry name" value="BC-like_N"/>
</dbReference>
<evidence type="ECO:0000256" key="4">
    <source>
        <dbReference type="ARBA" id="ARBA00022741"/>
    </source>
</evidence>
<dbReference type="Proteomes" id="UP000283255">
    <property type="component" value="Unassembled WGS sequence"/>
</dbReference>
<dbReference type="GO" id="GO:0006633">
    <property type="term" value="P:fatty acid biosynthetic process"/>
    <property type="evidence" value="ECO:0007669"/>
    <property type="project" value="UniProtKB-KW"/>
</dbReference>
<keyword evidence="6 12" id="KW-0067">ATP-binding</keyword>
<feature type="domain" description="ATP-grasp" evidence="13">
    <location>
        <begin position="1067"/>
        <end position="1263"/>
    </location>
</feature>
<dbReference type="SUPFAM" id="SSF52096">
    <property type="entry name" value="ClpP/crotonase"/>
    <property type="match status" value="2"/>
</dbReference>
<dbReference type="GO" id="GO:0003989">
    <property type="term" value="F:acetyl-CoA carboxylase activity"/>
    <property type="evidence" value="ECO:0007669"/>
    <property type="project" value="InterPro"/>
</dbReference>
<dbReference type="PANTHER" id="PTHR48095:SF2">
    <property type="entry name" value="BIOTIN CARBOXYLASE, CHLOROPLASTIC"/>
    <property type="match status" value="1"/>
</dbReference>
<evidence type="ECO:0000259" key="13">
    <source>
        <dbReference type="PROSITE" id="PS50975"/>
    </source>
</evidence>
<dbReference type="InterPro" id="IPR001095">
    <property type="entry name" value="Acetyl_CoA_COase_a_su"/>
</dbReference>
<dbReference type="Gene3D" id="3.40.50.20">
    <property type="match status" value="1"/>
</dbReference>
<evidence type="ECO:0000259" key="15">
    <source>
        <dbReference type="PROSITE" id="PS50989"/>
    </source>
</evidence>
<name>A0A418YJ66_9GAMM</name>
<comment type="function">
    <text evidence="1">This protein is a component of the acetyl coenzyme A carboxylase complex; first, biotin carboxylase catalyzes the carboxylation of the carrier protein and then the transcarboxylase transfers the carboxyl group to form malonyl-CoA.</text>
</comment>
<dbReference type="InterPro" id="IPR011761">
    <property type="entry name" value="ATP-grasp"/>
</dbReference>
<evidence type="ECO:0000313" key="16">
    <source>
        <dbReference type="EMBL" id="RJG50649.1"/>
    </source>
</evidence>
<feature type="domain" description="Biotin carboxylation" evidence="14">
    <location>
        <begin position="943"/>
        <end position="1396"/>
    </location>
</feature>
<dbReference type="Gene3D" id="3.30.1490.20">
    <property type="entry name" value="ATP-grasp fold, A domain"/>
    <property type="match status" value="1"/>
</dbReference>
<dbReference type="InterPro" id="IPR016185">
    <property type="entry name" value="PreATP-grasp_dom_sf"/>
</dbReference>
<dbReference type="InterPro" id="IPR013815">
    <property type="entry name" value="ATP_grasp_subdomain_1"/>
</dbReference>
<keyword evidence="2" id="KW-0444">Lipid biosynthesis</keyword>